<gene>
    <name evidence="2" type="ORF">SAMN02745133_02968</name>
</gene>
<dbReference type="InterPro" id="IPR043964">
    <property type="entry name" value="P-loop_TraG"/>
</dbReference>
<reference evidence="3" key="1">
    <citation type="submission" date="2016-11" db="EMBL/GenBank/DDBJ databases">
        <authorList>
            <person name="Varghese N."/>
            <person name="Submissions S."/>
        </authorList>
    </citation>
    <scope>NUCLEOTIDE SEQUENCE [LARGE SCALE GENOMIC DNA]</scope>
    <source>
        <strain evidence="3">DSM 12395</strain>
    </source>
</reference>
<dbReference type="AlphaFoldDB" id="A0A1M5CM50"/>
<name>A0A1M5CM50_9FIRM</name>
<feature type="domain" description="TraG P-loop" evidence="1">
    <location>
        <begin position="228"/>
        <end position="557"/>
    </location>
</feature>
<dbReference type="Proteomes" id="UP000184148">
    <property type="component" value="Unassembled WGS sequence"/>
</dbReference>
<dbReference type="EMBL" id="FQUY01000034">
    <property type="protein sequence ID" value="SHF55834.1"/>
    <property type="molecule type" value="Genomic_DNA"/>
</dbReference>
<evidence type="ECO:0000259" key="1">
    <source>
        <dbReference type="Pfam" id="PF19044"/>
    </source>
</evidence>
<protein>
    <submittedName>
        <fullName evidence="2">AAA-like domain-containing protein</fullName>
    </submittedName>
</protein>
<dbReference type="InterPro" id="IPR051162">
    <property type="entry name" value="T4SS_component"/>
</dbReference>
<keyword evidence="3" id="KW-1185">Reference proteome</keyword>
<dbReference type="STRING" id="1121429.SAMN02745133_02968"/>
<evidence type="ECO:0000313" key="3">
    <source>
        <dbReference type="Proteomes" id="UP000184148"/>
    </source>
</evidence>
<dbReference type="Gene3D" id="3.40.50.300">
    <property type="entry name" value="P-loop containing nucleotide triphosphate hydrolases"/>
    <property type="match status" value="2"/>
</dbReference>
<dbReference type="PANTHER" id="PTHR30121:SF6">
    <property type="entry name" value="SLR6007 PROTEIN"/>
    <property type="match status" value="1"/>
</dbReference>
<evidence type="ECO:0000313" key="2">
    <source>
        <dbReference type="EMBL" id="SHF55834.1"/>
    </source>
</evidence>
<dbReference type="Pfam" id="PF19044">
    <property type="entry name" value="P-loop_TraG"/>
    <property type="match status" value="1"/>
</dbReference>
<dbReference type="PANTHER" id="PTHR30121">
    <property type="entry name" value="UNCHARACTERIZED PROTEIN YJGR-RELATED"/>
    <property type="match status" value="1"/>
</dbReference>
<sequence length="621" mass="70265">MGVINIKFIKSWFKSNQEKKQIIKQGQVISELSQLFSPDRIDEYEDHIRIDDMYCRVLVIETMPEFICFGWFDEITTIAGVTVSVVLQPYSKKEANDKIAREQVAIGADLRLAVKHGDTTRIGALEAKYAFYYNFLTDLQLGRNNLIAATITIFITASSYQELLYKCAFIKDKLGVTKAVTMYHRQLDGFLHMMPFINNINEYHDVDVANAACLSPLISSDFTHPSGIWFGVNQSGSPVFLDLFIGAPRLFGPHMFICGGTRSGKSYTLKGTTARSIAHGIYVVIIDPEGEYKKIVQALGGVIIRFKPNMECMFNIFDIEPEEDEETGKKYLDIAGKAEDVCHLITSLIESQTGEKISAEERALAAKAVREEYLSRGINEDPESIYQPGGKTTEDGAVHIGKTYKEMPTISSFIERLKTMGAEKLAIMLYPFTRDGGMGYFDGQSIGKFYDNQLVVFDVSGLKTEFQRMYAMFVMTSWAWEKFVKKDRSKRKRLLVDEAWLMMRHADTAKFLSDLARRGAKYNTSLMLASQSFREFTSEEGKVILAQCNTKFFLKMHPNDAKSLTEIFHLPAETIKRIESFRQGEGILQANMESAIVRFRGLPFEENFLRSDPEAVITTAG</sequence>
<dbReference type="InterPro" id="IPR027417">
    <property type="entry name" value="P-loop_NTPase"/>
</dbReference>
<accession>A0A1M5CM50</accession>
<dbReference type="CDD" id="cd01127">
    <property type="entry name" value="TrwB_TraG_TraD_VirD4"/>
    <property type="match status" value="1"/>
</dbReference>
<dbReference type="SUPFAM" id="SSF52540">
    <property type="entry name" value="P-loop containing nucleoside triphosphate hydrolases"/>
    <property type="match status" value="1"/>
</dbReference>
<proteinExistence type="predicted"/>
<organism evidence="2 3">
    <name type="scientific">Desulforamulus putei DSM 12395</name>
    <dbReference type="NCBI Taxonomy" id="1121429"/>
    <lineage>
        <taxon>Bacteria</taxon>
        <taxon>Bacillati</taxon>
        <taxon>Bacillota</taxon>
        <taxon>Clostridia</taxon>
        <taxon>Eubacteriales</taxon>
        <taxon>Peptococcaceae</taxon>
        <taxon>Desulforamulus</taxon>
    </lineage>
</organism>